<evidence type="ECO:0000313" key="3">
    <source>
        <dbReference type="Proteomes" id="UP000027265"/>
    </source>
</evidence>
<evidence type="ECO:0000259" key="1">
    <source>
        <dbReference type="Pfam" id="PF25459"/>
    </source>
</evidence>
<accession>A0A067QJP1</accession>
<dbReference type="InParanoid" id="A0A067QJP1"/>
<dbReference type="STRING" id="933084.A0A067QJP1"/>
<keyword evidence="3" id="KW-1185">Reference proteome</keyword>
<dbReference type="AlphaFoldDB" id="A0A067QJP1"/>
<name>A0A067QJP1_9AGAM</name>
<feature type="domain" description="BBC1/AIM3 cysteine proteinase-fold" evidence="1">
    <location>
        <begin position="2"/>
        <end position="150"/>
    </location>
</feature>
<proteinExistence type="predicted"/>
<dbReference type="Proteomes" id="UP000027265">
    <property type="component" value="Unassembled WGS sequence"/>
</dbReference>
<dbReference type="OrthoDB" id="207120at2759"/>
<dbReference type="Pfam" id="PF25459">
    <property type="entry name" value="AIM3_BBC1_C"/>
    <property type="match status" value="1"/>
</dbReference>
<reference evidence="3" key="1">
    <citation type="journal article" date="2014" name="Proc. Natl. Acad. Sci. U.S.A.">
        <title>Extensive sampling of basidiomycete genomes demonstrates inadequacy of the white-rot/brown-rot paradigm for wood decay fungi.</title>
        <authorList>
            <person name="Riley R."/>
            <person name="Salamov A.A."/>
            <person name="Brown D.W."/>
            <person name="Nagy L.G."/>
            <person name="Floudas D."/>
            <person name="Held B.W."/>
            <person name="Levasseur A."/>
            <person name="Lombard V."/>
            <person name="Morin E."/>
            <person name="Otillar R."/>
            <person name="Lindquist E.A."/>
            <person name="Sun H."/>
            <person name="LaButti K.M."/>
            <person name="Schmutz J."/>
            <person name="Jabbour D."/>
            <person name="Luo H."/>
            <person name="Baker S.E."/>
            <person name="Pisabarro A.G."/>
            <person name="Walton J.D."/>
            <person name="Blanchette R.A."/>
            <person name="Henrissat B."/>
            <person name="Martin F."/>
            <person name="Cullen D."/>
            <person name="Hibbett D.S."/>
            <person name="Grigoriev I.V."/>
        </authorList>
    </citation>
    <scope>NUCLEOTIDE SEQUENCE [LARGE SCALE GENOMIC DNA]</scope>
    <source>
        <strain evidence="3">MUCL 33604</strain>
    </source>
</reference>
<organism evidence="2 3">
    <name type="scientific">Jaapia argillacea MUCL 33604</name>
    <dbReference type="NCBI Taxonomy" id="933084"/>
    <lineage>
        <taxon>Eukaryota</taxon>
        <taxon>Fungi</taxon>
        <taxon>Dikarya</taxon>
        <taxon>Basidiomycota</taxon>
        <taxon>Agaricomycotina</taxon>
        <taxon>Agaricomycetes</taxon>
        <taxon>Agaricomycetidae</taxon>
        <taxon>Jaapiales</taxon>
        <taxon>Jaapiaceae</taxon>
        <taxon>Jaapia</taxon>
    </lineage>
</organism>
<dbReference type="EMBL" id="KL197711">
    <property type="protein sequence ID" value="KDQ62831.1"/>
    <property type="molecule type" value="Genomic_DNA"/>
</dbReference>
<gene>
    <name evidence="2" type="ORF">JAAARDRAFT_121289</name>
</gene>
<protein>
    <recommendedName>
        <fullName evidence="1">BBC1/AIM3 cysteine proteinase-fold domain-containing protein</fullName>
    </recommendedName>
</protein>
<evidence type="ECO:0000313" key="2">
    <source>
        <dbReference type="EMBL" id="KDQ62831.1"/>
    </source>
</evidence>
<dbReference type="InterPro" id="IPR057402">
    <property type="entry name" value="AIM3_BBC1_C"/>
</dbReference>
<dbReference type="HOGENOM" id="CLU_080462_1_0_1"/>
<sequence length="153" mass="16531">MSVWGKVGVQVCEVATTLYEKSRKSLVGDGTYAGFVEQVLSQVPNAVLPTPPSYGYLVYAQTGSTVTKRASDILPGDIMVALDAKLQGHKGIQKYHQNIGVGELFVAVVSDFEMKKSKVKVFQANQHVGQQSVEGVSYRLEDLKAGTIQVSLP</sequence>